<dbReference type="GO" id="GO:0005640">
    <property type="term" value="C:nuclear outer membrane"/>
    <property type="evidence" value="ECO:0007669"/>
    <property type="project" value="TreeGrafter"/>
</dbReference>
<dbReference type="PANTHER" id="PTHR47535">
    <property type="entry name" value="MUSCLE-SPECIFIC PROTEIN 300 KDA, ISOFORM G"/>
    <property type="match status" value="1"/>
</dbReference>
<feature type="region of interest" description="Disordered" evidence="13">
    <location>
        <begin position="26"/>
        <end position="74"/>
    </location>
</feature>
<dbReference type="GO" id="GO:0051015">
    <property type="term" value="F:actin filament binding"/>
    <property type="evidence" value="ECO:0007669"/>
    <property type="project" value="TreeGrafter"/>
</dbReference>
<name>A0A0R3WU80_HYDTA</name>
<dbReference type="PANTHER" id="PTHR47535:SF1">
    <property type="entry name" value="NESPRIN-1"/>
    <property type="match status" value="1"/>
</dbReference>
<dbReference type="InterPro" id="IPR052403">
    <property type="entry name" value="LINC-complex_assoc"/>
</dbReference>
<comment type="similarity">
    <text evidence="3">Belongs to the nesprin family.</text>
</comment>
<evidence type="ECO:0000256" key="3">
    <source>
        <dbReference type="ARBA" id="ARBA00008619"/>
    </source>
</evidence>
<evidence type="ECO:0000256" key="5">
    <source>
        <dbReference type="ARBA" id="ARBA00022692"/>
    </source>
</evidence>
<keyword evidence="7" id="KW-1133">Transmembrane helix</keyword>
<dbReference type="SMART" id="SM00033">
    <property type="entry name" value="CH"/>
    <property type="match status" value="2"/>
</dbReference>
<evidence type="ECO:0000256" key="6">
    <source>
        <dbReference type="ARBA" id="ARBA00022737"/>
    </source>
</evidence>
<feature type="compositionally biased region" description="Low complexity" evidence="13">
    <location>
        <begin position="27"/>
        <end position="39"/>
    </location>
</feature>
<evidence type="ECO:0000256" key="11">
    <source>
        <dbReference type="ARBA" id="ARBA00023212"/>
    </source>
</evidence>
<evidence type="ECO:0000256" key="12">
    <source>
        <dbReference type="ARBA" id="ARBA00023242"/>
    </source>
</evidence>
<evidence type="ECO:0000256" key="1">
    <source>
        <dbReference type="ARBA" id="ARBA00004126"/>
    </source>
</evidence>
<evidence type="ECO:0000313" key="15">
    <source>
        <dbReference type="WBParaSite" id="TTAC_0000432001-mRNA-1"/>
    </source>
</evidence>
<evidence type="ECO:0000256" key="7">
    <source>
        <dbReference type="ARBA" id="ARBA00022989"/>
    </source>
</evidence>
<feature type="compositionally biased region" description="Low complexity" evidence="13">
    <location>
        <begin position="48"/>
        <end position="59"/>
    </location>
</feature>
<evidence type="ECO:0000256" key="9">
    <source>
        <dbReference type="ARBA" id="ARBA00023136"/>
    </source>
</evidence>
<keyword evidence="4" id="KW-0963">Cytoplasm</keyword>
<evidence type="ECO:0000256" key="10">
    <source>
        <dbReference type="ARBA" id="ARBA00023203"/>
    </source>
</evidence>
<dbReference type="PROSITE" id="PS00020">
    <property type="entry name" value="ACTININ_2"/>
    <property type="match status" value="1"/>
</dbReference>
<dbReference type="PROSITE" id="PS00019">
    <property type="entry name" value="ACTININ_1"/>
    <property type="match status" value="1"/>
</dbReference>
<dbReference type="GO" id="GO:0005856">
    <property type="term" value="C:cytoskeleton"/>
    <property type="evidence" value="ECO:0007669"/>
    <property type="project" value="UniProtKB-SubCell"/>
</dbReference>
<sequence length="313" mass="35517">LESRRFARQQISDSACERYIHVIDQLSAQQSDRQGSRSQQSRHHGPPSKLLSSSASASSTRSHLDPGPRPSGLERCQTTLESMEDMTPEQKISTKRGEQEYVQKKTFTNWMNTYLIKAHPPIRVVDLFEEIRDGVVLIRLLEVLSREALPVNITTDMKPAHCLSNVKTALDFLGSRKIKLVNINPVDIVEGRPKIVLGLIWVIILYFQIEEQEEMLLELLGIPKTENRNKVTAKQALTTWVQNAFSEKFNIDIKDFGPSWRDGVAFNAIVHSIDPKLVDMRDVEKGSNRENLHRAFTVAEEKLGIPKILDPEG</sequence>
<keyword evidence="8" id="KW-0175">Coiled coil</keyword>
<dbReference type="STRING" id="6205.A0A0R3WU80"/>
<keyword evidence="11" id="KW-0206">Cytoskeleton</keyword>
<feature type="domain" description="Calponin-homology (CH)" evidence="14">
    <location>
        <begin position="101"/>
        <end position="208"/>
    </location>
</feature>
<dbReference type="FunFam" id="1.10.418.10:FF:000037">
    <property type="entry name" value="nesprin-1 isoform X1"/>
    <property type="match status" value="1"/>
</dbReference>
<dbReference type="InterPro" id="IPR001715">
    <property type="entry name" value="CH_dom"/>
</dbReference>
<dbReference type="GO" id="GO:0034993">
    <property type="term" value="C:meiotic nuclear membrane microtubule tethering complex"/>
    <property type="evidence" value="ECO:0007669"/>
    <property type="project" value="TreeGrafter"/>
</dbReference>
<dbReference type="PROSITE" id="PS50021">
    <property type="entry name" value="CH"/>
    <property type="match status" value="2"/>
</dbReference>
<dbReference type="SUPFAM" id="SSF47576">
    <property type="entry name" value="Calponin-homology domain, CH-domain"/>
    <property type="match status" value="1"/>
</dbReference>
<dbReference type="Gene3D" id="1.10.418.10">
    <property type="entry name" value="Calponin-like domain"/>
    <property type="match status" value="2"/>
</dbReference>
<evidence type="ECO:0000259" key="14">
    <source>
        <dbReference type="PROSITE" id="PS50021"/>
    </source>
</evidence>
<proteinExistence type="inferred from homology"/>
<dbReference type="Pfam" id="PF00307">
    <property type="entry name" value="CH"/>
    <property type="match status" value="2"/>
</dbReference>
<keyword evidence="5" id="KW-0812">Transmembrane</keyword>
<organism evidence="15">
    <name type="scientific">Hydatigena taeniaeformis</name>
    <name type="common">Feline tapeworm</name>
    <name type="synonym">Taenia taeniaeformis</name>
    <dbReference type="NCBI Taxonomy" id="6205"/>
    <lineage>
        <taxon>Eukaryota</taxon>
        <taxon>Metazoa</taxon>
        <taxon>Spiralia</taxon>
        <taxon>Lophotrochozoa</taxon>
        <taxon>Platyhelminthes</taxon>
        <taxon>Cestoda</taxon>
        <taxon>Eucestoda</taxon>
        <taxon>Cyclophyllidea</taxon>
        <taxon>Taeniidae</taxon>
        <taxon>Hydatigera</taxon>
    </lineage>
</organism>
<keyword evidence="12" id="KW-0539">Nucleus</keyword>
<keyword evidence="6" id="KW-0677">Repeat</keyword>
<accession>A0A0R3WU80</accession>
<dbReference type="WBParaSite" id="TTAC_0000432001-mRNA-1">
    <property type="protein sequence ID" value="TTAC_0000432001-mRNA-1"/>
    <property type="gene ID" value="TTAC_0000432001"/>
</dbReference>
<evidence type="ECO:0000256" key="8">
    <source>
        <dbReference type="ARBA" id="ARBA00023054"/>
    </source>
</evidence>
<keyword evidence="9" id="KW-0472">Membrane</keyword>
<reference evidence="15" key="1">
    <citation type="submission" date="2017-02" db="UniProtKB">
        <authorList>
            <consortium name="WormBaseParasite"/>
        </authorList>
    </citation>
    <scope>IDENTIFICATION</scope>
</reference>
<dbReference type="InterPro" id="IPR036872">
    <property type="entry name" value="CH_dom_sf"/>
</dbReference>
<dbReference type="GO" id="GO:0007097">
    <property type="term" value="P:nuclear migration"/>
    <property type="evidence" value="ECO:0007669"/>
    <property type="project" value="TreeGrafter"/>
</dbReference>
<protein>
    <submittedName>
        <fullName evidence="15">Calponin-homology (CH) domain-containing protein</fullName>
    </submittedName>
</protein>
<comment type="subcellular location">
    <subcellularLocation>
        <location evidence="2">Cytoplasm</location>
        <location evidence="2">Cytoskeleton</location>
    </subcellularLocation>
    <subcellularLocation>
        <location evidence="1">Nucleus membrane</location>
    </subcellularLocation>
</comment>
<evidence type="ECO:0000256" key="4">
    <source>
        <dbReference type="ARBA" id="ARBA00022490"/>
    </source>
</evidence>
<evidence type="ECO:0000256" key="2">
    <source>
        <dbReference type="ARBA" id="ARBA00004245"/>
    </source>
</evidence>
<dbReference type="GO" id="GO:0005737">
    <property type="term" value="C:cytoplasm"/>
    <property type="evidence" value="ECO:0007669"/>
    <property type="project" value="TreeGrafter"/>
</dbReference>
<evidence type="ECO:0000256" key="13">
    <source>
        <dbReference type="SAM" id="MobiDB-lite"/>
    </source>
</evidence>
<dbReference type="AlphaFoldDB" id="A0A0R3WU80"/>
<dbReference type="InterPro" id="IPR001589">
    <property type="entry name" value="Actinin_actin-bd_CS"/>
</dbReference>
<keyword evidence="10" id="KW-0009">Actin-binding</keyword>
<feature type="domain" description="Calponin-homology (CH)" evidence="14">
    <location>
        <begin position="231"/>
        <end position="313"/>
    </location>
</feature>